<reference evidence="8" key="1">
    <citation type="submission" date="2017-09" db="EMBL/GenBank/DDBJ databases">
        <title>Depth-based differentiation of microbial function through sediment-hosted aquifers and enrichment of novel symbionts in the deep terrestrial subsurface.</title>
        <authorList>
            <person name="Probst A.J."/>
            <person name="Ladd B."/>
            <person name="Jarett J.K."/>
            <person name="Geller-Mcgrath D.E."/>
            <person name="Sieber C.M.K."/>
            <person name="Emerson J.B."/>
            <person name="Anantharaman K."/>
            <person name="Thomas B.C."/>
            <person name="Malmstrom R."/>
            <person name="Stieglmeier M."/>
            <person name="Klingl A."/>
            <person name="Woyke T."/>
            <person name="Ryan C.M."/>
            <person name="Banfield J.F."/>
        </authorList>
    </citation>
    <scope>NUCLEOTIDE SEQUENCE [LARGE SCALE GENOMIC DNA]</scope>
</reference>
<dbReference type="GO" id="GO:0006412">
    <property type="term" value="P:translation"/>
    <property type="evidence" value="ECO:0007669"/>
    <property type="project" value="InterPro"/>
</dbReference>
<dbReference type="AlphaFoldDB" id="A0A2H0THB1"/>
<gene>
    <name evidence="7" type="ORF">COU46_01995</name>
</gene>
<accession>A0A2H0THB1</accession>
<organism evidence="7 8">
    <name type="scientific">Candidatus Niyogibacteria bacterium CG10_big_fil_rev_8_21_14_0_10_42_19</name>
    <dbReference type="NCBI Taxonomy" id="1974725"/>
    <lineage>
        <taxon>Bacteria</taxon>
        <taxon>Candidatus Niyogiibacteriota</taxon>
    </lineage>
</organism>
<evidence type="ECO:0000313" key="7">
    <source>
        <dbReference type="EMBL" id="PIR70364.1"/>
    </source>
</evidence>
<dbReference type="SUPFAM" id="SSF64263">
    <property type="entry name" value="Prokaryotic ribosomal protein L17"/>
    <property type="match status" value="1"/>
</dbReference>
<comment type="similarity">
    <text evidence="1 5">Belongs to the bacterial ribosomal protein bL17 family.</text>
</comment>
<dbReference type="InterPro" id="IPR036373">
    <property type="entry name" value="Ribosomal_bL17_sf"/>
</dbReference>
<dbReference type="GO" id="GO:0022625">
    <property type="term" value="C:cytosolic large ribosomal subunit"/>
    <property type="evidence" value="ECO:0007669"/>
    <property type="project" value="TreeGrafter"/>
</dbReference>
<keyword evidence="3 5" id="KW-0687">Ribonucleoprotein</keyword>
<proteinExistence type="inferred from homology"/>
<evidence type="ECO:0000256" key="1">
    <source>
        <dbReference type="ARBA" id="ARBA00008777"/>
    </source>
</evidence>
<dbReference type="PANTHER" id="PTHR14413:SF16">
    <property type="entry name" value="LARGE RIBOSOMAL SUBUNIT PROTEIN BL17M"/>
    <property type="match status" value="1"/>
</dbReference>
<evidence type="ECO:0000256" key="2">
    <source>
        <dbReference type="ARBA" id="ARBA00022980"/>
    </source>
</evidence>
<keyword evidence="2 5" id="KW-0689">Ribosomal protein</keyword>
<dbReference type="PANTHER" id="PTHR14413">
    <property type="entry name" value="RIBOSOMAL PROTEIN L17"/>
    <property type="match status" value="1"/>
</dbReference>
<dbReference type="InterPro" id="IPR000456">
    <property type="entry name" value="Ribosomal_bL17"/>
</dbReference>
<dbReference type="NCBIfam" id="TIGR00059">
    <property type="entry name" value="L17"/>
    <property type="match status" value="1"/>
</dbReference>
<evidence type="ECO:0000256" key="5">
    <source>
        <dbReference type="RuleBase" id="RU000660"/>
    </source>
</evidence>
<name>A0A2H0THB1_9BACT</name>
<evidence type="ECO:0000256" key="6">
    <source>
        <dbReference type="RuleBase" id="RU000661"/>
    </source>
</evidence>
<protein>
    <recommendedName>
        <fullName evidence="4 6">50S ribosomal protein L17</fullName>
    </recommendedName>
</protein>
<dbReference type="Pfam" id="PF01196">
    <property type="entry name" value="Ribosomal_L17"/>
    <property type="match status" value="1"/>
</dbReference>
<dbReference type="Proteomes" id="UP000229383">
    <property type="component" value="Unassembled WGS sequence"/>
</dbReference>
<evidence type="ECO:0000256" key="4">
    <source>
        <dbReference type="ARBA" id="ARBA00035494"/>
    </source>
</evidence>
<evidence type="ECO:0000313" key="8">
    <source>
        <dbReference type="Proteomes" id="UP000229383"/>
    </source>
</evidence>
<dbReference type="Gene3D" id="3.90.1030.10">
    <property type="entry name" value="Ribosomal protein L17"/>
    <property type="match status" value="1"/>
</dbReference>
<sequence length="115" mass="13317">MRHNNKNKILKRKRNPRRSLLRGLMNSIIIYGEIETTLAKARFLKPGIERLISVSRVSSLENRRKTARVVSKPAVKKLFDILGPRYKDRKGGYTRIIKLSPRKSDNSETALIKFV</sequence>
<dbReference type="GO" id="GO:0003735">
    <property type="term" value="F:structural constituent of ribosome"/>
    <property type="evidence" value="ECO:0007669"/>
    <property type="project" value="InterPro"/>
</dbReference>
<dbReference type="EMBL" id="PFCN01000023">
    <property type="protein sequence ID" value="PIR70364.1"/>
    <property type="molecule type" value="Genomic_DNA"/>
</dbReference>
<comment type="caution">
    <text evidence="7">The sequence shown here is derived from an EMBL/GenBank/DDBJ whole genome shotgun (WGS) entry which is preliminary data.</text>
</comment>
<evidence type="ECO:0000256" key="3">
    <source>
        <dbReference type="ARBA" id="ARBA00023274"/>
    </source>
</evidence>